<name>A0A8D0BKI5_SALMN</name>
<dbReference type="InterPro" id="IPR050169">
    <property type="entry name" value="Krueppel_C2H2_ZnF"/>
</dbReference>
<accession>A0A8D0BKI5</accession>
<dbReference type="SUPFAM" id="SSF109640">
    <property type="entry name" value="KRAB domain (Kruppel-associated box)"/>
    <property type="match status" value="1"/>
</dbReference>
<dbReference type="GO" id="GO:0006355">
    <property type="term" value="P:regulation of DNA-templated transcription"/>
    <property type="evidence" value="ECO:0007669"/>
    <property type="project" value="InterPro"/>
</dbReference>
<evidence type="ECO:0000259" key="1">
    <source>
        <dbReference type="PROSITE" id="PS50805"/>
    </source>
</evidence>
<dbReference type="Gene3D" id="6.10.140.140">
    <property type="match status" value="1"/>
</dbReference>
<dbReference type="PANTHER" id="PTHR23232">
    <property type="entry name" value="KRAB DOMAIN C2H2 ZINC FINGER"/>
    <property type="match status" value="1"/>
</dbReference>
<dbReference type="Proteomes" id="UP000694421">
    <property type="component" value="Unplaced"/>
</dbReference>
<organism evidence="2 3">
    <name type="scientific">Salvator merianae</name>
    <name type="common">Argentine black and white tegu</name>
    <name type="synonym">Tupinambis merianae</name>
    <dbReference type="NCBI Taxonomy" id="96440"/>
    <lineage>
        <taxon>Eukaryota</taxon>
        <taxon>Metazoa</taxon>
        <taxon>Chordata</taxon>
        <taxon>Craniata</taxon>
        <taxon>Vertebrata</taxon>
        <taxon>Euteleostomi</taxon>
        <taxon>Lepidosauria</taxon>
        <taxon>Squamata</taxon>
        <taxon>Bifurcata</taxon>
        <taxon>Unidentata</taxon>
        <taxon>Episquamata</taxon>
        <taxon>Laterata</taxon>
        <taxon>Teiioidea</taxon>
        <taxon>Teiidae</taxon>
        <taxon>Salvator</taxon>
    </lineage>
</organism>
<dbReference type="Ensembl" id="ENSSMRT00000007667.1">
    <property type="protein sequence ID" value="ENSSMRP00000006535.1"/>
    <property type="gene ID" value="ENSSMRG00000005304.1"/>
</dbReference>
<keyword evidence="3" id="KW-1185">Reference proteome</keyword>
<dbReference type="SMART" id="SM00349">
    <property type="entry name" value="KRAB"/>
    <property type="match status" value="1"/>
</dbReference>
<dbReference type="PANTHER" id="PTHR23232:SF142">
    <property type="entry name" value="GASTRULA ZINC FINGER PROTEIN XLCGF57.1-LIKE-RELATED"/>
    <property type="match status" value="1"/>
</dbReference>
<dbReference type="AlphaFoldDB" id="A0A8D0BKI5"/>
<reference evidence="2" key="1">
    <citation type="submission" date="2025-08" db="UniProtKB">
        <authorList>
            <consortium name="Ensembl"/>
        </authorList>
    </citation>
    <scope>IDENTIFICATION</scope>
</reference>
<evidence type="ECO:0000313" key="3">
    <source>
        <dbReference type="Proteomes" id="UP000694421"/>
    </source>
</evidence>
<dbReference type="PROSITE" id="PS50805">
    <property type="entry name" value="KRAB"/>
    <property type="match status" value="1"/>
</dbReference>
<evidence type="ECO:0000313" key="2">
    <source>
        <dbReference type="Ensembl" id="ENSSMRP00000006535.1"/>
    </source>
</evidence>
<sequence length="108" mass="12823">KTPSLVVTHIKYLLAACFTEKEWPFLDPAQRALHREVMEENYQHLVSLVTIFYLRDGDNLYLSSEFTSFCPRRQCKVPGHKDMERAAWISEFPSWPCWYDPSKCRSMF</sequence>
<reference evidence="2" key="2">
    <citation type="submission" date="2025-09" db="UniProtKB">
        <authorList>
            <consortium name="Ensembl"/>
        </authorList>
    </citation>
    <scope>IDENTIFICATION</scope>
</reference>
<feature type="domain" description="KRAB" evidence="1">
    <location>
        <begin position="9"/>
        <end position="81"/>
    </location>
</feature>
<dbReference type="CDD" id="cd07765">
    <property type="entry name" value="KRAB_A-box"/>
    <property type="match status" value="1"/>
</dbReference>
<dbReference type="Pfam" id="PF01352">
    <property type="entry name" value="KRAB"/>
    <property type="match status" value="1"/>
</dbReference>
<dbReference type="InterPro" id="IPR001909">
    <property type="entry name" value="KRAB"/>
</dbReference>
<dbReference type="InterPro" id="IPR036051">
    <property type="entry name" value="KRAB_dom_sf"/>
</dbReference>
<proteinExistence type="predicted"/>
<protein>
    <recommendedName>
        <fullName evidence="1">KRAB domain-containing protein</fullName>
    </recommendedName>
</protein>